<sequence length="254" mass="27425">MDASMSRVGGAHRQHGQSTVEFLVLALVLLPLFLIVPLLGKQLDIAQTAASASRYVAFEGVVHHGSSLQSWKSDAELADEVRRRFFSTSTAPVKSAERVGDFAEHRNPLWTDHRGEPLLPVFDTHVDATSRREALTQPLGAVFASGMGLDANTLYTGAVRIALADVAGLAPFDALGLSIERHTTLLVDPWSASGPAAVRAALRRGPWNITGPFPFGALELFAAPLKLIPRVLDGARLPDIGRVDPEFVPEDRIR</sequence>
<keyword evidence="3" id="KW-1185">Reference proteome</keyword>
<evidence type="ECO:0000313" key="2">
    <source>
        <dbReference type="EMBL" id="EPZ14210.1"/>
    </source>
</evidence>
<dbReference type="AlphaFoldDB" id="S9ZAE8"/>
<organism evidence="2 3">
    <name type="scientific">Thauera terpenica 58Eu</name>
    <dbReference type="NCBI Taxonomy" id="1348657"/>
    <lineage>
        <taxon>Bacteria</taxon>
        <taxon>Pseudomonadati</taxon>
        <taxon>Pseudomonadota</taxon>
        <taxon>Betaproteobacteria</taxon>
        <taxon>Rhodocyclales</taxon>
        <taxon>Zoogloeaceae</taxon>
        <taxon>Thauera</taxon>
    </lineage>
</organism>
<dbReference type="STRING" id="1348657.M622_06445"/>
<gene>
    <name evidence="2" type="ORF">M622_06445</name>
</gene>
<reference evidence="2 3" key="1">
    <citation type="submission" date="2013-06" db="EMBL/GenBank/DDBJ databases">
        <title>Draft genome sequence of Thauera terpenica.</title>
        <authorList>
            <person name="Liu B."/>
            <person name="Frostegard A.H."/>
            <person name="Shapleigh J.P."/>
        </authorList>
    </citation>
    <scope>NUCLEOTIDE SEQUENCE [LARGE SCALE GENOMIC DNA]</scope>
    <source>
        <strain evidence="2 3">58Eu</strain>
    </source>
</reference>
<protein>
    <recommendedName>
        <fullName evidence="4">TadE family protein</fullName>
    </recommendedName>
</protein>
<proteinExistence type="predicted"/>
<dbReference type="eggNOG" id="ENOG5033025">
    <property type="taxonomic scope" value="Bacteria"/>
</dbReference>
<keyword evidence="1" id="KW-0812">Transmembrane</keyword>
<accession>S9ZAE8</accession>
<dbReference type="Proteomes" id="UP000015455">
    <property type="component" value="Unassembled WGS sequence"/>
</dbReference>
<evidence type="ECO:0000313" key="3">
    <source>
        <dbReference type="Proteomes" id="UP000015455"/>
    </source>
</evidence>
<keyword evidence="1" id="KW-0472">Membrane</keyword>
<dbReference type="EMBL" id="ATJV01000092">
    <property type="protein sequence ID" value="EPZ14210.1"/>
    <property type="molecule type" value="Genomic_DNA"/>
</dbReference>
<name>S9ZAE8_9RHOO</name>
<evidence type="ECO:0008006" key="4">
    <source>
        <dbReference type="Google" id="ProtNLM"/>
    </source>
</evidence>
<keyword evidence="1" id="KW-1133">Transmembrane helix</keyword>
<comment type="caution">
    <text evidence="2">The sequence shown here is derived from an EMBL/GenBank/DDBJ whole genome shotgun (WGS) entry which is preliminary data.</text>
</comment>
<feature type="transmembrane region" description="Helical" evidence="1">
    <location>
        <begin position="20"/>
        <end position="40"/>
    </location>
</feature>
<evidence type="ECO:0000256" key="1">
    <source>
        <dbReference type="SAM" id="Phobius"/>
    </source>
</evidence>
<dbReference type="PATRIC" id="fig|1348657.5.peg.3275"/>